<dbReference type="PROSITE" id="PS50157">
    <property type="entry name" value="ZINC_FINGER_C2H2_2"/>
    <property type="match status" value="1"/>
</dbReference>
<keyword evidence="2 4" id="KW-0863">Zinc-finger</keyword>
<dbReference type="Pfam" id="PF13912">
    <property type="entry name" value="zf-C2H2_6"/>
    <property type="match status" value="1"/>
</dbReference>
<feature type="compositionally biased region" description="Polar residues" evidence="5">
    <location>
        <begin position="11"/>
        <end position="24"/>
    </location>
</feature>
<evidence type="ECO:0000256" key="2">
    <source>
        <dbReference type="ARBA" id="ARBA00022771"/>
    </source>
</evidence>
<dbReference type="SUPFAM" id="SSF57667">
    <property type="entry name" value="beta-beta-alpha zinc fingers"/>
    <property type="match status" value="1"/>
</dbReference>
<sequence length="270" mass="27308">MKNTGSGGAEGSSSNPNNPQQPDHSSPRRRGGNTSSPNADRNSPQGRGRSSSPSSPLQRPPVMGRPGHSAFSAYRPHGPQPQRHFPSGSSGGAVGASGNVSGSGFFGAQAIPVGGSGGGNAIGGGGVGNPIIRKGVREGAPAGGGPAPERENPFQCTVCGKPFVSAKALFGHMRSHPDRGWKGAFPPPSFSAEEEFADVPFLNRGPAAGGDGGVPQIEDVPQVDNNPLEEEENARAQGGEEGGTDGATGQETYKVPDLNYSPPQEGDADA</sequence>
<dbReference type="Gene3D" id="3.30.160.60">
    <property type="entry name" value="Classic Zinc Finger"/>
    <property type="match status" value="1"/>
</dbReference>
<organism evidence="7 8">
    <name type="scientific">Forsythia ovata</name>
    <dbReference type="NCBI Taxonomy" id="205694"/>
    <lineage>
        <taxon>Eukaryota</taxon>
        <taxon>Viridiplantae</taxon>
        <taxon>Streptophyta</taxon>
        <taxon>Embryophyta</taxon>
        <taxon>Tracheophyta</taxon>
        <taxon>Spermatophyta</taxon>
        <taxon>Magnoliopsida</taxon>
        <taxon>eudicotyledons</taxon>
        <taxon>Gunneridae</taxon>
        <taxon>Pentapetalae</taxon>
        <taxon>asterids</taxon>
        <taxon>lamiids</taxon>
        <taxon>Lamiales</taxon>
        <taxon>Oleaceae</taxon>
        <taxon>Forsythieae</taxon>
        <taxon>Forsythia</taxon>
    </lineage>
</organism>
<evidence type="ECO:0000313" key="8">
    <source>
        <dbReference type="Proteomes" id="UP001604277"/>
    </source>
</evidence>
<dbReference type="PANTHER" id="PTHR47591">
    <property type="entry name" value="ZINC FINGER PROTEIN ZAT2-RELATED"/>
    <property type="match status" value="1"/>
</dbReference>
<keyword evidence="3" id="KW-0862">Zinc</keyword>
<dbReference type="GO" id="GO:0008270">
    <property type="term" value="F:zinc ion binding"/>
    <property type="evidence" value="ECO:0007669"/>
    <property type="project" value="UniProtKB-KW"/>
</dbReference>
<dbReference type="InterPro" id="IPR013087">
    <property type="entry name" value="Znf_C2H2_type"/>
</dbReference>
<name>A0ABD1QPE6_9LAMI</name>
<feature type="compositionally biased region" description="Polar residues" evidence="5">
    <location>
        <begin position="32"/>
        <end position="42"/>
    </location>
</feature>
<protein>
    <recommendedName>
        <fullName evidence="6">C2H2-type domain-containing protein</fullName>
    </recommendedName>
</protein>
<dbReference type="AlphaFoldDB" id="A0ABD1QPE6"/>
<keyword evidence="1" id="KW-0479">Metal-binding</keyword>
<dbReference type="EMBL" id="JBFOLJ010000014">
    <property type="protein sequence ID" value="KAL2478062.1"/>
    <property type="molecule type" value="Genomic_DNA"/>
</dbReference>
<feature type="compositionally biased region" description="Gly residues" evidence="5">
    <location>
        <begin position="1"/>
        <end position="10"/>
    </location>
</feature>
<feature type="domain" description="C2H2-type" evidence="6">
    <location>
        <begin position="154"/>
        <end position="176"/>
    </location>
</feature>
<keyword evidence="8" id="KW-1185">Reference proteome</keyword>
<evidence type="ECO:0000313" key="7">
    <source>
        <dbReference type="EMBL" id="KAL2478062.1"/>
    </source>
</evidence>
<dbReference type="SMART" id="SM00355">
    <property type="entry name" value="ZnF_C2H2"/>
    <property type="match status" value="1"/>
</dbReference>
<gene>
    <name evidence="7" type="ORF">Fot_47076</name>
</gene>
<dbReference type="PROSITE" id="PS00028">
    <property type="entry name" value="ZINC_FINGER_C2H2_1"/>
    <property type="match status" value="1"/>
</dbReference>
<proteinExistence type="predicted"/>
<dbReference type="Proteomes" id="UP001604277">
    <property type="component" value="Unassembled WGS sequence"/>
</dbReference>
<dbReference type="PANTHER" id="PTHR47591:SF13">
    <property type="entry name" value="OS02G0293900 PROTEIN"/>
    <property type="match status" value="1"/>
</dbReference>
<dbReference type="FunFam" id="3.30.160.60:FF:000446">
    <property type="entry name" value="Zinc finger protein"/>
    <property type="match status" value="1"/>
</dbReference>
<evidence type="ECO:0000256" key="4">
    <source>
        <dbReference type="PROSITE-ProRule" id="PRU00042"/>
    </source>
</evidence>
<evidence type="ECO:0000256" key="3">
    <source>
        <dbReference type="ARBA" id="ARBA00022833"/>
    </source>
</evidence>
<evidence type="ECO:0000256" key="5">
    <source>
        <dbReference type="SAM" id="MobiDB-lite"/>
    </source>
</evidence>
<comment type="caution">
    <text evidence="7">The sequence shown here is derived from an EMBL/GenBank/DDBJ whole genome shotgun (WGS) entry which is preliminary data.</text>
</comment>
<feature type="region of interest" description="Disordered" evidence="5">
    <location>
        <begin position="201"/>
        <end position="270"/>
    </location>
</feature>
<accession>A0ABD1QPE6</accession>
<feature type="region of interest" description="Disordered" evidence="5">
    <location>
        <begin position="1"/>
        <end position="102"/>
    </location>
</feature>
<evidence type="ECO:0000256" key="1">
    <source>
        <dbReference type="ARBA" id="ARBA00022723"/>
    </source>
</evidence>
<dbReference type="InterPro" id="IPR036236">
    <property type="entry name" value="Znf_C2H2_sf"/>
</dbReference>
<evidence type="ECO:0000259" key="6">
    <source>
        <dbReference type="PROSITE" id="PS50157"/>
    </source>
</evidence>
<reference evidence="8" key="1">
    <citation type="submission" date="2024-07" db="EMBL/GenBank/DDBJ databases">
        <title>Two chromosome-level genome assemblies of Korean endemic species Abeliophyllum distichum and Forsythia ovata (Oleaceae).</title>
        <authorList>
            <person name="Jang H."/>
        </authorList>
    </citation>
    <scope>NUCLEOTIDE SEQUENCE [LARGE SCALE GENOMIC DNA]</scope>
</reference>
<feature type="compositionally biased region" description="Low complexity" evidence="5">
    <location>
        <begin position="43"/>
        <end position="61"/>
    </location>
</feature>